<dbReference type="InterPro" id="IPR050697">
    <property type="entry name" value="Adenylyl/Guanylyl_Cyclase_3/4"/>
</dbReference>
<dbReference type="PANTHER" id="PTHR43081:SF1">
    <property type="entry name" value="ADENYLATE CYCLASE, TERMINAL-DIFFERENTIATION SPECIFIC"/>
    <property type="match status" value="1"/>
</dbReference>
<feature type="transmembrane region" description="Helical" evidence="1">
    <location>
        <begin position="126"/>
        <end position="145"/>
    </location>
</feature>
<reference evidence="3" key="1">
    <citation type="submission" date="2024-02" db="EMBL/GenBank/DDBJ databases">
        <title>Genome sequences of strain Gemmobacter sp. JM10B15.</title>
        <authorList>
            <person name="Zhang M."/>
        </authorList>
    </citation>
    <scope>NUCLEOTIDE SEQUENCE</scope>
    <source>
        <strain evidence="3">JM10B15</strain>
    </source>
</reference>
<evidence type="ECO:0000256" key="1">
    <source>
        <dbReference type="SAM" id="Phobius"/>
    </source>
</evidence>
<dbReference type="Pfam" id="PF00211">
    <property type="entry name" value="Guanylate_cyc"/>
    <property type="match status" value="1"/>
</dbReference>
<dbReference type="SUPFAM" id="SSF55073">
    <property type="entry name" value="Nucleotide cyclase"/>
    <property type="match status" value="1"/>
</dbReference>
<dbReference type="GO" id="GO:0016829">
    <property type="term" value="F:lyase activity"/>
    <property type="evidence" value="ECO:0007669"/>
    <property type="project" value="UniProtKB-KW"/>
</dbReference>
<dbReference type="EC" id="4.6.1.-" evidence="3"/>
<accession>A0ABU8BTQ5</accession>
<dbReference type="RefSeq" id="WP_335421642.1">
    <property type="nucleotide sequence ID" value="NZ_JBALHR010000003.1"/>
</dbReference>
<protein>
    <submittedName>
        <fullName evidence="3">Adenylate/guanylate cyclase domain-containing protein</fullName>
        <ecNumber evidence="3">4.6.1.-</ecNumber>
    </submittedName>
</protein>
<keyword evidence="1" id="KW-1133">Transmembrane helix</keyword>
<dbReference type="CDD" id="cd07302">
    <property type="entry name" value="CHD"/>
    <property type="match status" value="1"/>
</dbReference>
<sequence length="459" mass="49096">MTLTDRLLSFVFGPPPVAAVPHSAAEALDRDRTSSELLVCLAQLGAIALFGTFYAFAPKAFPPDVPFEPVPVALGFYTIFTLIRLVMVLRGYLPNWLLGLSVVVDISLLMLTIWSFHLQYQSPPTVYLKAPTLLYAFILIALRMLRAEPGWILFAGGCTLVGWTALVGYAVMMTDKMNVTRDFAVWATSDALLLGAEIDRAMAFTIFTAILAVAAVRSRRLLVRAVTEAHAAAELSRFFAPEIATGIRETINSLKPGDATLREAGVMMVDLRGFTRLSEGLPAEAVLGLIEEYQACVVPAIRQAGGSIDKYLGDGILATFGAARESATFAADALRAQMAVQAAAAAWSADRLSRGLTPVAVGTAVATGQMLCGVVGVEDRLEWTVIGDPVNLAAKLEKHCKTRGVAALATREALELSRHQGFDPEGAQVFSHEIVEGVGHPVDLVALPPPAPIQEGPSR</sequence>
<organism evidence="3 4">
    <name type="scientific">Gemmobacter denitrificans</name>
    <dbReference type="NCBI Taxonomy" id="3123040"/>
    <lineage>
        <taxon>Bacteria</taxon>
        <taxon>Pseudomonadati</taxon>
        <taxon>Pseudomonadota</taxon>
        <taxon>Alphaproteobacteria</taxon>
        <taxon>Rhodobacterales</taxon>
        <taxon>Paracoccaceae</taxon>
        <taxon>Gemmobacter</taxon>
    </lineage>
</organism>
<proteinExistence type="predicted"/>
<dbReference type="EMBL" id="JBALHR010000003">
    <property type="protein sequence ID" value="MEH7828078.1"/>
    <property type="molecule type" value="Genomic_DNA"/>
</dbReference>
<gene>
    <name evidence="3" type="ORF">V6590_07945</name>
</gene>
<evidence type="ECO:0000313" key="4">
    <source>
        <dbReference type="Proteomes" id="UP001431963"/>
    </source>
</evidence>
<dbReference type="PANTHER" id="PTHR43081">
    <property type="entry name" value="ADENYLATE CYCLASE, TERMINAL-DIFFERENTIATION SPECIFIC-RELATED"/>
    <property type="match status" value="1"/>
</dbReference>
<name>A0ABU8BTQ5_9RHOB</name>
<feature type="domain" description="Guanylate cyclase" evidence="2">
    <location>
        <begin position="265"/>
        <end position="397"/>
    </location>
</feature>
<dbReference type="Gene3D" id="3.30.70.1230">
    <property type="entry name" value="Nucleotide cyclase"/>
    <property type="match status" value="1"/>
</dbReference>
<evidence type="ECO:0000313" key="3">
    <source>
        <dbReference type="EMBL" id="MEH7828078.1"/>
    </source>
</evidence>
<keyword evidence="1" id="KW-0812">Transmembrane</keyword>
<keyword evidence="4" id="KW-1185">Reference proteome</keyword>
<dbReference type="Proteomes" id="UP001431963">
    <property type="component" value="Unassembled WGS sequence"/>
</dbReference>
<keyword evidence="1" id="KW-0472">Membrane</keyword>
<dbReference type="InterPro" id="IPR029787">
    <property type="entry name" value="Nucleotide_cyclase"/>
</dbReference>
<evidence type="ECO:0000259" key="2">
    <source>
        <dbReference type="PROSITE" id="PS50125"/>
    </source>
</evidence>
<dbReference type="SMART" id="SM00044">
    <property type="entry name" value="CYCc"/>
    <property type="match status" value="1"/>
</dbReference>
<keyword evidence="3" id="KW-0456">Lyase</keyword>
<dbReference type="PROSITE" id="PS50125">
    <property type="entry name" value="GUANYLATE_CYCLASE_2"/>
    <property type="match status" value="1"/>
</dbReference>
<feature type="transmembrane region" description="Helical" evidence="1">
    <location>
        <begin position="69"/>
        <end position="89"/>
    </location>
</feature>
<feature type="transmembrane region" description="Helical" evidence="1">
    <location>
        <begin position="192"/>
        <end position="216"/>
    </location>
</feature>
<feature type="transmembrane region" description="Helical" evidence="1">
    <location>
        <begin position="96"/>
        <end position="114"/>
    </location>
</feature>
<feature type="transmembrane region" description="Helical" evidence="1">
    <location>
        <begin position="37"/>
        <end position="57"/>
    </location>
</feature>
<dbReference type="InterPro" id="IPR001054">
    <property type="entry name" value="A/G_cyclase"/>
</dbReference>
<feature type="transmembrane region" description="Helical" evidence="1">
    <location>
        <begin position="152"/>
        <end position="172"/>
    </location>
</feature>
<comment type="caution">
    <text evidence="3">The sequence shown here is derived from an EMBL/GenBank/DDBJ whole genome shotgun (WGS) entry which is preliminary data.</text>
</comment>